<keyword evidence="4" id="KW-0653">Protein transport</keyword>
<keyword evidence="6" id="KW-0906">Nuclear pore complex</keyword>
<evidence type="ECO:0000256" key="4">
    <source>
        <dbReference type="ARBA" id="ARBA00022927"/>
    </source>
</evidence>
<dbReference type="GO" id="GO:0044611">
    <property type="term" value="C:nuclear pore inner ring"/>
    <property type="evidence" value="ECO:0007669"/>
    <property type="project" value="TreeGrafter"/>
</dbReference>
<dbReference type="GO" id="GO:0051028">
    <property type="term" value="P:mRNA transport"/>
    <property type="evidence" value="ECO:0007669"/>
    <property type="project" value="UniProtKB-KW"/>
</dbReference>
<dbReference type="InterPro" id="IPR041634">
    <property type="entry name" value="Nup188_C"/>
</dbReference>
<evidence type="ECO:0000313" key="14">
    <source>
        <dbReference type="EMBL" id="EFE34287.1"/>
    </source>
</evidence>
<evidence type="ECO:0000256" key="3">
    <source>
        <dbReference type="ARBA" id="ARBA00022816"/>
    </source>
</evidence>
<dbReference type="Pfam" id="PF21093">
    <property type="entry name" value="Nup188_N-subdom_III"/>
    <property type="match status" value="1"/>
</dbReference>
<keyword evidence="5" id="KW-0811">Translocation</keyword>
<dbReference type="STRING" id="663331.D4ARE4"/>
<dbReference type="GO" id="GO:0006606">
    <property type="term" value="P:protein import into nucleus"/>
    <property type="evidence" value="ECO:0007669"/>
    <property type="project" value="TreeGrafter"/>
</dbReference>
<accession>D4ARE4</accession>
<evidence type="ECO:0000256" key="1">
    <source>
        <dbReference type="ARBA" id="ARBA00004567"/>
    </source>
</evidence>
<keyword evidence="3" id="KW-0509">mRNA transport</keyword>
<dbReference type="InterPro" id="IPR048883">
    <property type="entry name" value="Nup188_N-subdom_III"/>
</dbReference>
<dbReference type="GO" id="GO:0006405">
    <property type="term" value="P:RNA export from nucleus"/>
    <property type="evidence" value="ECO:0007669"/>
    <property type="project" value="TreeGrafter"/>
</dbReference>
<keyword evidence="2" id="KW-0813">Transport</keyword>
<dbReference type="Pfam" id="PF10487">
    <property type="entry name" value="Nup188_N"/>
    <property type="match status" value="1"/>
</dbReference>
<feature type="domain" description="Nucleoporin Nup188 N-terminal" evidence="11">
    <location>
        <begin position="77"/>
        <end position="473"/>
    </location>
</feature>
<dbReference type="HOGENOM" id="CLU_001029_0_0_1"/>
<comment type="subcellular location">
    <subcellularLocation>
        <location evidence="1">Nucleus</location>
        <location evidence="1">Nuclear pore complex</location>
    </subcellularLocation>
</comment>
<dbReference type="OMA" id="HSWKFFA"/>
<organism evidence="14 15">
    <name type="scientific">Arthroderma benhamiae (strain ATCC MYA-4681 / CBS 112371)</name>
    <name type="common">Trichophyton mentagrophytes</name>
    <dbReference type="NCBI Taxonomy" id="663331"/>
    <lineage>
        <taxon>Eukaryota</taxon>
        <taxon>Fungi</taxon>
        <taxon>Dikarya</taxon>
        <taxon>Ascomycota</taxon>
        <taxon>Pezizomycotina</taxon>
        <taxon>Eurotiomycetes</taxon>
        <taxon>Eurotiomycetidae</taxon>
        <taxon>Onygenales</taxon>
        <taxon>Arthrodermataceae</taxon>
        <taxon>Trichophyton</taxon>
    </lineage>
</organism>
<dbReference type="PANTHER" id="PTHR31431">
    <property type="entry name" value="NUCLEOPORIN NUP188 HOMOLOG"/>
    <property type="match status" value="1"/>
</dbReference>
<comment type="similarity">
    <text evidence="8">Belongs to the Nup188 family.</text>
</comment>
<feature type="domain" description="Nuclear pore protein Nup188 C-terminal" evidence="12">
    <location>
        <begin position="1473"/>
        <end position="1848"/>
    </location>
</feature>
<dbReference type="KEGG" id="abe:ARB_06686"/>
<evidence type="ECO:0000259" key="13">
    <source>
        <dbReference type="Pfam" id="PF21093"/>
    </source>
</evidence>
<evidence type="ECO:0000256" key="9">
    <source>
        <dbReference type="ARBA" id="ARBA00040174"/>
    </source>
</evidence>
<keyword evidence="15" id="KW-1185">Reference proteome</keyword>
<dbReference type="Gene3D" id="1.25.10.70">
    <property type="match status" value="1"/>
</dbReference>
<dbReference type="InterPro" id="IPR044840">
    <property type="entry name" value="Nup188"/>
</dbReference>
<dbReference type="eggNOG" id="ENOG502QQFV">
    <property type="taxonomic scope" value="Eukaryota"/>
</dbReference>
<comment type="caution">
    <text evidence="14">The sequence shown here is derived from an EMBL/GenBank/DDBJ whole genome shotgun (WGS) entry which is preliminary data.</text>
</comment>
<feature type="region of interest" description="Disordered" evidence="10">
    <location>
        <begin position="1811"/>
        <end position="1830"/>
    </location>
</feature>
<protein>
    <recommendedName>
        <fullName evidence="9">Nucleoporin NUP188</fullName>
    </recommendedName>
</protein>
<evidence type="ECO:0000259" key="11">
    <source>
        <dbReference type="Pfam" id="PF10487"/>
    </source>
</evidence>
<dbReference type="Pfam" id="PF18378">
    <property type="entry name" value="Nup188_C"/>
    <property type="match status" value="1"/>
</dbReference>
<evidence type="ECO:0000256" key="10">
    <source>
        <dbReference type="SAM" id="MobiDB-lite"/>
    </source>
</evidence>
<dbReference type="InterPro" id="IPR018864">
    <property type="entry name" value="Nucleoporin_Nup188_N"/>
</dbReference>
<evidence type="ECO:0000256" key="8">
    <source>
        <dbReference type="ARBA" id="ARBA00038387"/>
    </source>
</evidence>
<dbReference type="RefSeq" id="XP_003014927.1">
    <property type="nucleotide sequence ID" value="XM_003014881.1"/>
</dbReference>
<keyword evidence="7" id="KW-0539">Nucleus</keyword>
<sequence>MAPPSDVYFPSLDECFGDSQIMYAYPRLLKSTPGIERHANHRRRSWKTAYLSVARAGDQSKPDKNISDFLSSSTGLRILSNPYSPFPKPSSASKTAFESKTAAIHVTSSKNNSDSDEIKSDALWLSKEADIDEVSALRIVVLAWQRRRENELLSHFSEEELTSLHDAVGIGRSPHGSYGIEASSILKYAGSQSESPATLRSKETRQKILFHIWLSERRYILKLAHFLVATSLRDTRQDQQLEQSSGSGDSFIVGASQLGRAILNGQCGTLKVEKTEISIPSCIEAFRLRVKGLEAGSWWSNSVEPDVLMESSWQASSLEELVQILSLLFLQVRSSEAIPSSDVLLSWLRLMSEYEFLETIRPSTEEQAAICSQLQTLVSITTLSFLKLQTSSARLDKPELKPTNVPYFLSQKDVGEINEIFLKAAQVGRLTASAAVFSWAVIMYSVGEIALAIKEDRELQQANHAVESFNNSTQFATPSALSESSIYEEVWEKARNPEFDEDFVRFLVSSAVDRCRLLELIFAMSEQLRSVPRQRGEILANQWGQLELLDLIRSGVQYLDYIPELVAAVLCIVSEPTEHHCLDKEPKFDDAYDPRAVFLNDNILMEKIFRNAKSRFPYEAANFLKFCRALSGCSLSTEDGLPIICHELESMATYTQAVASGFQGYRSIREDENANYVELIAPLDMKEIASAKHDIMQTSNELVLADELSVLPAVTVGQVVSESKPAVIMWHHQYNCLGFLGKWLEQGTNSRRNENAPDDDVAADIIGLLADLIDNAYAISRVNGLESSAKRILEMASDGLDRHADIISVIFNIFERSLQGASAATSGNRNLDLTMSCMHFISSLTKVLPGRVWPALVRSSFLSTNGNGGMLDKIIFSVEASSGDLSFLLSSIRLFESVVDDAITHAALRRTTAKVTSAAYVVEYTAGIPVRSMRTCLLNFVRAMVEIYNSGSGWKHNDIHQQIEINTSLAINFHKILYYVYGTDDTQDPDDKITAVFSSSARYLSNILRPRLNESLPSNPILRIILGGFEAHVPENMVHSTIECSTLVVSTLDLAKILIQVGWLTDAPISALEKQLFSASPILARLFVLDRRYQLPISTLLELLVSRASAYTDREPPSLLGHLGAESSCRFLDALAKFDRPFGSDDVKVAIWKLVTSIITKRQQWLAVFLLTGCSPRESLKADSDKSAASMKSKPFLEASLDLLSSISSIPPQVAVAALHFIAKAQEHWPWVTPELKKHPNFFTVVTKYITDLNISKLQPYQKCMNIRIAAFVVDICTVYLHSAKEARDGSFFKTLIPLVTWLSENAVEVDGYNASLHGNLKRNFEMKYRESKISNIKRTALTQPEFGEEYYYDVPMGNKLFGYDFAWIGKRDQGFVEEVKRANLNLSLVEAQMSLLHSWKFFAIEHCSDFMPDREVQKSMARVVRHCLVANSHDIPDEQIFFKLLETRAEFALALVHRLVEVQARGSEVFSLLSVTWETIRLRNPTYESALLHDNTEYYGLLLNVLFLTLQFHVTGANLVNPEAVSQKPEVSSDLTVVVDVIKNVVANGYRSLCTHLHDSPDKCTPKDFAILTAILQTSLKVKDVDRIYEQIAFHLADSDTIRYAATLFSWSNQLTIEGDPVYGEISMLYLLELSCIPSIAEQLAVDGILVKLSTYRLTEAFRQPQGCGPFDPTPRLFSIWNSGFLPLCLNLLYHIGRTVPEVAAFLNQFDGQLRRASTGFSLSNPTAIPSSSLAMSHHSRYLSLGMATEACSLALISMIIQKFRDAGPSAGVDPQNIQDLKWDRAQVKDDIDALLEKRSVLRSRITPTNEKEAAWAQRPPLNPSSGAENLLEEKIVKELQTAIACMGAGSDD</sequence>
<evidence type="ECO:0000313" key="15">
    <source>
        <dbReference type="Proteomes" id="UP000008866"/>
    </source>
</evidence>
<proteinExistence type="inferred from homology"/>
<dbReference type="Proteomes" id="UP000008866">
    <property type="component" value="Unassembled WGS sequence"/>
</dbReference>
<gene>
    <name evidence="14" type="ORF">ARB_06686</name>
</gene>
<dbReference type="GeneID" id="9527232"/>
<dbReference type="PANTHER" id="PTHR31431:SF1">
    <property type="entry name" value="NUCLEOPORIN NUP188"/>
    <property type="match status" value="1"/>
</dbReference>
<evidence type="ECO:0000256" key="2">
    <source>
        <dbReference type="ARBA" id="ARBA00022448"/>
    </source>
</evidence>
<reference evidence="15" key="1">
    <citation type="journal article" date="2011" name="Genome Biol.">
        <title>Comparative and functional genomics provide insights into the pathogenicity of dermatophytic fungi.</title>
        <authorList>
            <person name="Burmester A."/>
            <person name="Shelest E."/>
            <person name="Gloeckner G."/>
            <person name="Heddergott C."/>
            <person name="Schindler S."/>
            <person name="Staib P."/>
            <person name="Heidel A."/>
            <person name="Felder M."/>
            <person name="Petzold A."/>
            <person name="Szafranski K."/>
            <person name="Feuermann M."/>
            <person name="Pedruzzi I."/>
            <person name="Priebe S."/>
            <person name="Groth M."/>
            <person name="Winkler R."/>
            <person name="Li W."/>
            <person name="Kniemeyer O."/>
            <person name="Schroeckh V."/>
            <person name="Hertweck C."/>
            <person name="Hube B."/>
            <person name="White T.C."/>
            <person name="Platzer M."/>
            <person name="Guthke R."/>
            <person name="Heitman J."/>
            <person name="Woestemeyer J."/>
            <person name="Zipfel P.F."/>
            <person name="Monod M."/>
            <person name="Brakhage A.A."/>
        </authorList>
    </citation>
    <scope>NUCLEOTIDE SEQUENCE [LARGE SCALE GENOMIC DNA]</scope>
    <source>
        <strain evidence="15">ATCC MYA-4681 / CBS 112371</strain>
    </source>
</reference>
<dbReference type="GO" id="GO:0017056">
    <property type="term" value="F:structural constituent of nuclear pore"/>
    <property type="evidence" value="ECO:0007669"/>
    <property type="project" value="InterPro"/>
</dbReference>
<evidence type="ECO:0000256" key="7">
    <source>
        <dbReference type="ARBA" id="ARBA00023242"/>
    </source>
</evidence>
<evidence type="ECO:0000256" key="6">
    <source>
        <dbReference type="ARBA" id="ARBA00023132"/>
    </source>
</evidence>
<name>D4ARE4_ARTBC</name>
<evidence type="ECO:0000259" key="12">
    <source>
        <dbReference type="Pfam" id="PF18378"/>
    </source>
</evidence>
<feature type="domain" description="Nucleoporin Nup188 N-terminal subdomain III" evidence="13">
    <location>
        <begin position="727"/>
        <end position="1173"/>
    </location>
</feature>
<dbReference type="EMBL" id="ABSU01000006">
    <property type="protein sequence ID" value="EFE34287.1"/>
    <property type="molecule type" value="Genomic_DNA"/>
</dbReference>
<evidence type="ECO:0000256" key="5">
    <source>
        <dbReference type="ARBA" id="ARBA00023010"/>
    </source>
</evidence>